<dbReference type="PANTHER" id="PTHR46889:SF4">
    <property type="entry name" value="TRANSPOSASE INSO FOR INSERTION SEQUENCE ELEMENT IS911B-RELATED"/>
    <property type="match status" value="1"/>
</dbReference>
<accession>H3KBI1</accession>
<dbReference type="InterPro" id="IPR050900">
    <property type="entry name" value="Transposase_IS3/IS150/IS904"/>
</dbReference>
<dbReference type="Proteomes" id="UP000004956">
    <property type="component" value="Unassembled WGS sequence"/>
</dbReference>
<feature type="non-terminal residue" evidence="3">
    <location>
        <position position="349"/>
    </location>
</feature>
<dbReference type="EMBL" id="AFBQ01000009">
    <property type="protein sequence ID" value="EHY32528.1"/>
    <property type="molecule type" value="Genomic_DNA"/>
</dbReference>
<feature type="region of interest" description="Disordered" evidence="1">
    <location>
        <begin position="40"/>
        <end position="128"/>
    </location>
</feature>
<dbReference type="InterPro" id="IPR012337">
    <property type="entry name" value="RNaseH-like_sf"/>
</dbReference>
<evidence type="ECO:0000256" key="1">
    <source>
        <dbReference type="SAM" id="MobiDB-lite"/>
    </source>
</evidence>
<dbReference type="GO" id="GO:0015074">
    <property type="term" value="P:DNA integration"/>
    <property type="evidence" value="ECO:0007669"/>
    <property type="project" value="InterPro"/>
</dbReference>
<feature type="compositionally biased region" description="Basic residues" evidence="1">
    <location>
        <begin position="40"/>
        <end position="49"/>
    </location>
</feature>
<organism evidence="3 4">
    <name type="scientific">Sutterella parvirubra YIT 11816</name>
    <dbReference type="NCBI Taxonomy" id="762967"/>
    <lineage>
        <taxon>Bacteria</taxon>
        <taxon>Pseudomonadati</taxon>
        <taxon>Pseudomonadota</taxon>
        <taxon>Betaproteobacteria</taxon>
        <taxon>Burkholderiales</taxon>
        <taxon>Sutterellaceae</taxon>
        <taxon>Sutterella</taxon>
    </lineage>
</organism>
<dbReference type="PROSITE" id="PS50994">
    <property type="entry name" value="INTEGRASE"/>
    <property type="match status" value="1"/>
</dbReference>
<dbReference type="PANTHER" id="PTHR46889">
    <property type="entry name" value="TRANSPOSASE INSF FOR INSERTION SEQUENCE IS3B-RELATED"/>
    <property type="match status" value="1"/>
</dbReference>
<dbReference type="GO" id="GO:0003676">
    <property type="term" value="F:nucleic acid binding"/>
    <property type="evidence" value="ECO:0007669"/>
    <property type="project" value="InterPro"/>
</dbReference>
<keyword evidence="4" id="KW-1185">Reference proteome</keyword>
<evidence type="ECO:0000313" key="4">
    <source>
        <dbReference type="Proteomes" id="UP000004956"/>
    </source>
</evidence>
<proteinExistence type="predicted"/>
<dbReference type="Gene3D" id="3.30.420.10">
    <property type="entry name" value="Ribonuclease H-like superfamily/Ribonuclease H"/>
    <property type="match status" value="1"/>
</dbReference>
<dbReference type="InterPro" id="IPR048020">
    <property type="entry name" value="Transpos_IS3"/>
</dbReference>
<dbReference type="NCBIfam" id="NF033516">
    <property type="entry name" value="transpos_IS3"/>
    <property type="match status" value="1"/>
</dbReference>
<dbReference type="AlphaFoldDB" id="H3KBI1"/>
<dbReference type="HOGENOM" id="CLU_795781_0_0_4"/>
<feature type="compositionally biased region" description="Low complexity" evidence="1">
    <location>
        <begin position="85"/>
        <end position="95"/>
    </location>
</feature>
<comment type="caution">
    <text evidence="3">The sequence shown here is derived from an EMBL/GenBank/DDBJ whole genome shotgun (WGS) entry which is preliminary data.</text>
</comment>
<sequence>MRYAFIWATLNDPDINGLPIEDRCRIMEVSDSGYYHWRARTHPPSKPIKKPVAANAAAEEARSSTPCAQNEKHSGGVFCAPKGRAPAPSSEASPEASEDCSEPVPPTDAPKGAEPSQPASEQPKRRKIVSEEIIIGTANTVRKSLGYTPGYRQMRVYLRGYGVHVGVKRLRRVLRDHGIIGYRHRKRFVRTTDSNHCLPVFPNLLNRNFAVGELNRAWVSDITYLPLPNGRYWYLCTFMDLGSRRILGYSIGSKMDTPFVLEALDMAVQARLQEGLDVAGTIVHSDQGTQYCSRLYQTYLGENDLVCSMSRRSECWDNAPGESIWSSVKRETLIGHSCYQDEHDCVRRV</sequence>
<dbReference type="SUPFAM" id="SSF53098">
    <property type="entry name" value="Ribonuclease H-like"/>
    <property type="match status" value="1"/>
</dbReference>
<evidence type="ECO:0000313" key="3">
    <source>
        <dbReference type="EMBL" id="EHY32528.1"/>
    </source>
</evidence>
<dbReference type="STRING" id="762967.HMPREF9440_00076"/>
<evidence type="ECO:0000259" key="2">
    <source>
        <dbReference type="PROSITE" id="PS50994"/>
    </source>
</evidence>
<protein>
    <submittedName>
        <fullName evidence="3">Integrase core domain protein</fullName>
    </submittedName>
</protein>
<dbReference type="InterPro" id="IPR036397">
    <property type="entry name" value="RNaseH_sf"/>
</dbReference>
<gene>
    <name evidence="3" type="ORF">HMPREF9440_00076</name>
</gene>
<dbReference type="InterPro" id="IPR001584">
    <property type="entry name" value="Integrase_cat-core"/>
</dbReference>
<feature type="domain" description="Integrase catalytic" evidence="2">
    <location>
        <begin position="198"/>
        <end position="349"/>
    </location>
</feature>
<dbReference type="Pfam" id="PF00665">
    <property type="entry name" value="rve"/>
    <property type="match status" value="1"/>
</dbReference>
<reference evidence="3 4" key="1">
    <citation type="submission" date="2011-11" db="EMBL/GenBank/DDBJ databases">
        <authorList>
            <person name="Weinstock G."/>
            <person name="Sodergren E."/>
            <person name="Clifton S."/>
            <person name="Fulton L."/>
            <person name="Fulton B."/>
            <person name="Courtney L."/>
            <person name="Fronick C."/>
            <person name="Harrison M."/>
            <person name="Strong C."/>
            <person name="Farmer C."/>
            <person name="Delahaunty K."/>
            <person name="Markovic C."/>
            <person name="Hall O."/>
            <person name="Minx P."/>
            <person name="Tomlinson C."/>
            <person name="Mitreva M."/>
            <person name="Hou S."/>
            <person name="Chen J."/>
            <person name="Wollam A."/>
            <person name="Pepin K.H."/>
            <person name="Johnson M."/>
            <person name="Bhonagiri V."/>
            <person name="Zhang X."/>
            <person name="Suruliraj S."/>
            <person name="Warren W."/>
            <person name="Chinwalla A."/>
            <person name="Mardis E.R."/>
            <person name="Wilson R.K."/>
        </authorList>
    </citation>
    <scope>NUCLEOTIDE SEQUENCE [LARGE SCALE GENOMIC DNA]</scope>
    <source>
        <strain evidence="3 4">YIT 11816</strain>
    </source>
</reference>
<name>H3KBI1_9BURK</name>